<keyword evidence="1" id="KW-0732">Signal</keyword>
<reference evidence="3" key="1">
    <citation type="journal article" date="2019" name="Int. J. Syst. Evol. Microbiol.">
        <title>The Global Catalogue of Microorganisms (GCM) 10K type strain sequencing project: providing services to taxonomists for standard genome sequencing and annotation.</title>
        <authorList>
            <consortium name="The Broad Institute Genomics Platform"/>
            <consortium name="The Broad Institute Genome Sequencing Center for Infectious Disease"/>
            <person name="Wu L."/>
            <person name="Ma J."/>
        </authorList>
    </citation>
    <scope>NUCLEOTIDE SEQUENCE [LARGE SCALE GENOMIC DNA]</scope>
    <source>
        <strain evidence="3">JCM 30346</strain>
    </source>
</reference>
<feature type="chain" id="PRO_5045967876" description="Secreted protein" evidence="1">
    <location>
        <begin position="29"/>
        <end position="151"/>
    </location>
</feature>
<sequence length="151" mass="16421">MRRTLSPWLIRLCLIITCAVTLTSAGSAVPTQVTAPAAGTTAAGDVALSGLRCSGTTCHYYFSRARTAWIKTRLDAREWTTQAAAQLICLRVPHKIIAVVCVLGFSHLYDKARAHLDDAYDRHGCLVLRARLSLRKSITFSSVPPAHARCA</sequence>
<proteinExistence type="predicted"/>
<dbReference type="RefSeq" id="WP_380760937.1">
    <property type="nucleotide sequence ID" value="NZ_JBHSRF010000077.1"/>
</dbReference>
<evidence type="ECO:0000313" key="3">
    <source>
        <dbReference type="Proteomes" id="UP001596137"/>
    </source>
</evidence>
<comment type="caution">
    <text evidence="2">The sequence shown here is derived from an EMBL/GenBank/DDBJ whole genome shotgun (WGS) entry which is preliminary data.</text>
</comment>
<feature type="signal peptide" evidence="1">
    <location>
        <begin position="1"/>
        <end position="28"/>
    </location>
</feature>
<gene>
    <name evidence="2" type="ORF">ACFP1K_33345</name>
</gene>
<evidence type="ECO:0008006" key="4">
    <source>
        <dbReference type="Google" id="ProtNLM"/>
    </source>
</evidence>
<protein>
    <recommendedName>
        <fullName evidence="4">Secreted protein</fullName>
    </recommendedName>
</protein>
<evidence type="ECO:0000256" key="1">
    <source>
        <dbReference type="SAM" id="SignalP"/>
    </source>
</evidence>
<dbReference type="Proteomes" id="UP001596137">
    <property type="component" value="Unassembled WGS sequence"/>
</dbReference>
<name>A0ABW1NRW0_9ACTN</name>
<organism evidence="2 3">
    <name type="scientific">Sphaerisporangium aureirubrum</name>
    <dbReference type="NCBI Taxonomy" id="1544736"/>
    <lineage>
        <taxon>Bacteria</taxon>
        <taxon>Bacillati</taxon>
        <taxon>Actinomycetota</taxon>
        <taxon>Actinomycetes</taxon>
        <taxon>Streptosporangiales</taxon>
        <taxon>Streptosporangiaceae</taxon>
        <taxon>Sphaerisporangium</taxon>
    </lineage>
</organism>
<evidence type="ECO:0000313" key="2">
    <source>
        <dbReference type="EMBL" id="MFC6086094.1"/>
    </source>
</evidence>
<accession>A0ABW1NRW0</accession>
<keyword evidence="3" id="KW-1185">Reference proteome</keyword>
<dbReference type="EMBL" id="JBHSRF010000077">
    <property type="protein sequence ID" value="MFC6086094.1"/>
    <property type="molecule type" value="Genomic_DNA"/>
</dbReference>